<evidence type="ECO:0000256" key="4">
    <source>
        <dbReference type="ARBA" id="ARBA00022729"/>
    </source>
</evidence>
<keyword evidence="8 10" id="KW-0326">Glycosidase</keyword>
<evidence type="ECO:0000256" key="1">
    <source>
        <dbReference type="ARBA" id="ARBA00004613"/>
    </source>
</evidence>
<dbReference type="SUPFAM" id="SSF51126">
    <property type="entry name" value="Pectin lyase-like"/>
    <property type="match status" value="1"/>
</dbReference>
<dbReference type="Gene3D" id="2.160.20.10">
    <property type="entry name" value="Single-stranded right-handed beta-helix, Pectin lyase-like"/>
    <property type="match status" value="1"/>
</dbReference>
<feature type="signal peptide" evidence="11">
    <location>
        <begin position="1"/>
        <end position="21"/>
    </location>
</feature>
<dbReference type="InterPro" id="IPR011050">
    <property type="entry name" value="Pectin_lyase_fold/virulence"/>
</dbReference>
<organism evidence="12 13">
    <name type="scientific">Didymella pomorum</name>
    <dbReference type="NCBI Taxonomy" id="749634"/>
    <lineage>
        <taxon>Eukaryota</taxon>
        <taxon>Fungi</taxon>
        <taxon>Dikarya</taxon>
        <taxon>Ascomycota</taxon>
        <taxon>Pezizomycotina</taxon>
        <taxon>Dothideomycetes</taxon>
        <taxon>Pleosporomycetidae</taxon>
        <taxon>Pleosporales</taxon>
        <taxon>Pleosporineae</taxon>
        <taxon>Didymellaceae</taxon>
        <taxon>Didymella</taxon>
    </lineage>
</organism>
<protein>
    <recommendedName>
        <fullName evidence="14">Rhamnogalacturonase A</fullName>
    </recommendedName>
</protein>
<keyword evidence="3" id="KW-0964">Secreted</keyword>
<reference evidence="12" key="1">
    <citation type="submission" date="2022-10" db="EMBL/GenBank/DDBJ databases">
        <title>Tapping the CABI collections for fungal endophytes: first genome assemblies for Collariella, Neodidymelliopsis, Ascochyta clinopodiicola, Didymella pomorum, Didymosphaeria variabile, Neocosmospora piperis and Neocucurbitaria cava.</title>
        <authorList>
            <person name="Hill R."/>
        </authorList>
    </citation>
    <scope>NUCLEOTIDE SEQUENCE</scope>
    <source>
        <strain evidence="12">IMI 355091</strain>
    </source>
</reference>
<evidence type="ECO:0000256" key="6">
    <source>
        <dbReference type="ARBA" id="ARBA00023157"/>
    </source>
</evidence>
<dbReference type="GO" id="GO:0046576">
    <property type="term" value="F:rhamnogalacturonan alpha-L-rhamnopyranosyl-(1-&gt;4)-alpha-D-galactopyranosyluronide lyase activity"/>
    <property type="evidence" value="ECO:0007669"/>
    <property type="project" value="UniProtKB-ARBA"/>
</dbReference>
<keyword evidence="4 11" id="KW-0732">Signal</keyword>
<evidence type="ECO:0000256" key="2">
    <source>
        <dbReference type="ARBA" id="ARBA00008834"/>
    </source>
</evidence>
<dbReference type="GO" id="GO:0005975">
    <property type="term" value="P:carbohydrate metabolic process"/>
    <property type="evidence" value="ECO:0007669"/>
    <property type="project" value="InterPro"/>
</dbReference>
<name>A0A9W8Z8H5_9PLEO</name>
<keyword evidence="7" id="KW-0325">Glycoprotein</keyword>
<dbReference type="InterPro" id="IPR012334">
    <property type="entry name" value="Pectin_lyas_fold"/>
</dbReference>
<dbReference type="PANTHER" id="PTHR31736">
    <property type="match status" value="1"/>
</dbReference>
<evidence type="ECO:0000256" key="9">
    <source>
        <dbReference type="ARBA" id="ARBA00023316"/>
    </source>
</evidence>
<accession>A0A9W8Z8H5</accession>
<dbReference type="EMBL" id="JAPEVA010000070">
    <property type="protein sequence ID" value="KAJ4401679.1"/>
    <property type="molecule type" value="Genomic_DNA"/>
</dbReference>
<keyword evidence="6" id="KW-1015">Disulfide bond</keyword>
<evidence type="ECO:0000256" key="10">
    <source>
        <dbReference type="RuleBase" id="RU361169"/>
    </source>
</evidence>
<evidence type="ECO:0000256" key="8">
    <source>
        <dbReference type="ARBA" id="ARBA00023295"/>
    </source>
</evidence>
<keyword evidence="13" id="KW-1185">Reference proteome</keyword>
<proteinExistence type="inferred from homology"/>
<gene>
    <name evidence="12" type="ORF">N0V91_007720</name>
</gene>
<dbReference type="GO" id="GO:0005576">
    <property type="term" value="C:extracellular region"/>
    <property type="evidence" value="ECO:0007669"/>
    <property type="project" value="UniProtKB-SubCell"/>
</dbReference>
<feature type="chain" id="PRO_5040866720" description="Rhamnogalacturonase A" evidence="11">
    <location>
        <begin position="22"/>
        <end position="445"/>
    </location>
</feature>
<evidence type="ECO:0000256" key="3">
    <source>
        <dbReference type="ARBA" id="ARBA00022525"/>
    </source>
</evidence>
<evidence type="ECO:0000256" key="7">
    <source>
        <dbReference type="ARBA" id="ARBA00023180"/>
    </source>
</evidence>
<dbReference type="Proteomes" id="UP001140510">
    <property type="component" value="Unassembled WGS sequence"/>
</dbReference>
<dbReference type="OrthoDB" id="2268901at2759"/>
<dbReference type="AlphaFoldDB" id="A0A9W8Z8H5"/>
<evidence type="ECO:0008006" key="14">
    <source>
        <dbReference type="Google" id="ProtNLM"/>
    </source>
</evidence>
<evidence type="ECO:0000313" key="13">
    <source>
        <dbReference type="Proteomes" id="UP001140510"/>
    </source>
</evidence>
<comment type="caution">
    <text evidence="12">The sequence shown here is derived from an EMBL/GenBank/DDBJ whole genome shotgun (WGS) entry which is preliminary data.</text>
</comment>
<comment type="similarity">
    <text evidence="2 10">Belongs to the glycosyl hydrolase 28 family.</text>
</comment>
<dbReference type="PANTHER" id="PTHR31736:SF19">
    <property type="entry name" value="PECTIN LYASE SUPERFAMILY PROTEIN-RELATED"/>
    <property type="match status" value="1"/>
</dbReference>
<dbReference type="GO" id="GO:0071555">
    <property type="term" value="P:cell wall organization"/>
    <property type="evidence" value="ECO:0007669"/>
    <property type="project" value="UniProtKB-KW"/>
</dbReference>
<comment type="subcellular location">
    <subcellularLocation>
        <location evidence="1">Secreted</location>
    </subcellularLocation>
</comment>
<keyword evidence="9" id="KW-0961">Cell wall biogenesis/degradation</keyword>
<dbReference type="GO" id="GO:0004650">
    <property type="term" value="F:polygalacturonase activity"/>
    <property type="evidence" value="ECO:0007669"/>
    <property type="project" value="InterPro"/>
</dbReference>
<evidence type="ECO:0000256" key="11">
    <source>
        <dbReference type="SAM" id="SignalP"/>
    </source>
</evidence>
<keyword evidence="5 10" id="KW-0378">Hydrolase</keyword>
<evidence type="ECO:0000256" key="5">
    <source>
        <dbReference type="ARBA" id="ARBA00022801"/>
    </source>
</evidence>
<dbReference type="Pfam" id="PF00295">
    <property type="entry name" value="Glyco_hydro_28"/>
    <property type="match status" value="1"/>
</dbReference>
<dbReference type="InterPro" id="IPR000743">
    <property type="entry name" value="Glyco_hydro_28"/>
</dbReference>
<evidence type="ECO:0000313" key="12">
    <source>
        <dbReference type="EMBL" id="KAJ4401679.1"/>
    </source>
</evidence>
<sequence length="445" mass="46695">MRFFATLVLAAVTAVPSLVFAQLSGSIGPTTSTGAKKSKKLCNVLDYGAKADGKTDLGPALTKAWNACATGGLVLVPTGTYAMATWSTLNQGKGVALQLDGIINRTGTAGGTMIVIEHSNNVEFFSSTGKGAMQGNGYIFHQSGSLSGPRLVRFVNVDNFSIHDLALIDAPAFHLFMDHCNNGEVYNLIVRGGDHGGLDGIDIIGSNIHVHDVMVSNKDECVTVKSPSSYLLIEQIYCNWSGGSAIGSLSTNTAISNIIYQNVYSVNSNQMMMIKSSGGSGFVKDVQFNNFIGHGNAYSLDVDQDWGKQTVGSGDGVELSNISFKHWRGTCINGMQRGPVRFNCAAKAPCTGMSVSDFAVWTETGNAIEYTCANAYGSGGCLKAGSGGGYASITTTIKAAPAGYSAPVLPDDIHTSLGFTQPISIPSWPKSFYPGTSPLKSVAGR</sequence>